<gene>
    <name evidence="5" type="ORF">BASA50_004204</name>
</gene>
<dbReference type="SUPFAM" id="SSF52540">
    <property type="entry name" value="P-loop containing nucleoside triphosphate hydrolases"/>
    <property type="match status" value="1"/>
</dbReference>
<evidence type="ECO:0000259" key="4">
    <source>
        <dbReference type="Pfam" id="PF21143"/>
    </source>
</evidence>
<protein>
    <recommendedName>
        <fullName evidence="7">Pre-mRNA-splicing factor</fullName>
    </recommendedName>
</protein>
<dbReference type="InterPro" id="IPR027417">
    <property type="entry name" value="P-loop_NTPase"/>
</dbReference>
<organism evidence="5 6">
    <name type="scientific">Batrachochytrium salamandrivorans</name>
    <dbReference type="NCBI Taxonomy" id="1357716"/>
    <lineage>
        <taxon>Eukaryota</taxon>
        <taxon>Fungi</taxon>
        <taxon>Fungi incertae sedis</taxon>
        <taxon>Chytridiomycota</taxon>
        <taxon>Chytridiomycota incertae sedis</taxon>
        <taxon>Chytridiomycetes</taxon>
        <taxon>Rhizophydiales</taxon>
        <taxon>Rhizophydiales incertae sedis</taxon>
        <taxon>Batrachochytrium</taxon>
    </lineage>
</organism>
<dbReference type="PANTHER" id="PTHR10887">
    <property type="entry name" value="DNA2/NAM7 HELICASE FAMILY"/>
    <property type="match status" value="1"/>
</dbReference>
<dbReference type="InterPro" id="IPR048966">
    <property type="entry name" value="Aquarius_b-barrel"/>
</dbReference>
<feature type="domain" description="RNA helicase aquarius N-terminal" evidence="3">
    <location>
        <begin position="416"/>
        <end position="534"/>
    </location>
</feature>
<evidence type="ECO:0000259" key="2">
    <source>
        <dbReference type="Pfam" id="PF13087"/>
    </source>
</evidence>
<sequence length="1601" mass="178705">MDIDEETQSSLGDGDLGFFSSADGLAEIGDATDICYSAPPASSSSSSAVTALPVGTGGSGVGLDSLGPTGPDMAKEPAISTTVDATLSNVDALAIWSATELFTVVLEDLDSPLATLAKATWVLPPTATPVFSISTLESIWKDHLVADGFPLRSVMVLEHLQFLPRYLLPNYCISDSDQPQTIHTLAIVLMINEMVRLRRPDPWAVFSNDESKFSLLFSHVQHLLLSPIGPNSDGTVGLEEKRFLLIFLIHCFQSLEKQSVRSECLRITNISIWHGLINESICEQRLAEAPERRALWERAEKRFKAAKALAKKKIVFERFFLSKLICQFFDVLSTVPLEGHPLPEAVLYCERFLEFLIDLEAQLPTRRHVNVLMEDHLVVASCMSSALYLRSSKNRDLGDLQMGALDSWGLRQYRLGSGFKKLTDRLAQYSQFPIDDITGVALSSNEVLDRHYSFVYWIQKICFTRFSDCLGELSLLSISNMTREELTSQFQTLEDDILHQLCYQIGIRTTPPASTTHGDIYSRKFLIDRLCVLLAKPRLRSDSMNLETLYPTEISLFDESVCPLNDSFFNTHCLALPKLTLQYLTIQDYILRQYDIYKLHSYSQLREYVEDAVMRLSPTFSKSATAPSGGTIFEGTLTVALPIDQFQISEVGQPMLTESRPSFVKADLVYSVGKLSPSVRQEWDTIRPGDHLLLLNIKMEPGTDQYNQSTPTLDPSSVGSGAQFRKRYGITAVRGCEVCELLGENGRAVDDFISAQSVRSREDKPRVWRRQRSISVLFDANQYLLDTSGIANDGKTVYDDFNVVIRLSPELNNFKAVLETLCDSVDRDGIFPEWLHDLVLGYGDRHSAHYSQIEYPERSIYVGNTFENWDHLQESFPSWKLISDSYPVDEKSSTSHPSPPYELTLPKDMFAIGNPSAFLPQTKTKAGSKRLANEVDSDVAANTSPAYDVHVLSRKTQHDSSLKPFVNVKASGSIRFTSQQANAILSGSLKGLTLIAGVPGSGKTSVAARIAANIFQGYPTQRILVVSPTQQHLIRLLGKMVEYGVEERYVISLSHGFGELRADSDEALGKLGRINHLLSRRSELLSQVDHLAKSLGIEGEHGSSCETAQYFFSFHVIPLWAEFFESVKSFSLTTSIMNQFPFSKFFTTYRKDKQYAQLLLESSLPATALDAVKTLYAHIEAIFSELTETQALELLRSRKDRADYIISKQARVIGVTSLDAPLKSRELARLGFYYQNVVVDDAHQLMETEMLTALLLNRCRKGSASGDIATAGGGPMRIVMIGDTVQLPPLVRRNALRNYANLDQSMFYRLVKLGVPTIELTEQRRSRPSIAKLSASLYPSMSYLSDSQISKPMRLANPGFAFDSQLVNVEDFLGQGETMPRKDFFQNLGEAEYLVAVFQYMRLIGYPSSKIAILTPYKGQKELIQDVLIQRCSWNPVFGKPQQIATIDGFRDGVADIVLLSLVRTRTMGAMADVHKLVSSISSARLGLYIFCRVSAYTSDTGPFAELEKRQTDLCLCVNEKYDQSFCREVGHTGMPDDSTGDTSDAPSGNFSAVVMDGVEHMGKYVYQMAQEQMTWLQRQTTTKTRGGANRHKKHSGRGRK</sequence>
<proteinExistence type="predicted"/>
<keyword evidence="6" id="KW-1185">Reference proteome</keyword>
<feature type="domain" description="RNA helicase aquarius beta-barrel" evidence="4">
    <location>
        <begin position="627"/>
        <end position="806"/>
    </location>
</feature>
<evidence type="ECO:0000256" key="1">
    <source>
        <dbReference type="SAM" id="MobiDB-lite"/>
    </source>
</evidence>
<dbReference type="Pfam" id="PF13087">
    <property type="entry name" value="AAA_12"/>
    <property type="match status" value="1"/>
</dbReference>
<evidence type="ECO:0000313" key="6">
    <source>
        <dbReference type="Proteomes" id="UP001648503"/>
    </source>
</evidence>
<accession>A0ABQ8FGD8</accession>
<dbReference type="InterPro" id="IPR041679">
    <property type="entry name" value="DNA2/NAM7-like_C"/>
</dbReference>
<evidence type="ECO:0000259" key="3">
    <source>
        <dbReference type="Pfam" id="PF16399"/>
    </source>
</evidence>
<evidence type="ECO:0000313" key="5">
    <source>
        <dbReference type="EMBL" id="KAH6597861.1"/>
    </source>
</evidence>
<feature type="domain" description="RNA helicase aquarius N-terminal" evidence="3">
    <location>
        <begin position="113"/>
        <end position="394"/>
    </location>
</feature>
<comment type="caution">
    <text evidence="5">The sequence shown here is derived from an EMBL/GenBank/DDBJ whole genome shotgun (WGS) entry which is preliminary data.</text>
</comment>
<dbReference type="InterPro" id="IPR047187">
    <property type="entry name" value="SF1_C_Upf1"/>
</dbReference>
<dbReference type="InterPro" id="IPR045055">
    <property type="entry name" value="DNA2/NAM7-like"/>
</dbReference>
<dbReference type="Gene3D" id="3.40.50.300">
    <property type="entry name" value="P-loop containing nucleotide triphosphate hydrolases"/>
    <property type="match status" value="2"/>
</dbReference>
<dbReference type="Pfam" id="PF16399">
    <property type="entry name" value="Aquarius_N_1st"/>
    <property type="match status" value="2"/>
</dbReference>
<feature type="region of interest" description="Disordered" evidence="1">
    <location>
        <begin position="1580"/>
        <end position="1601"/>
    </location>
</feature>
<evidence type="ECO:0008006" key="7">
    <source>
        <dbReference type="Google" id="ProtNLM"/>
    </source>
</evidence>
<dbReference type="InterPro" id="IPR032174">
    <property type="entry name" value="Aquarius_N"/>
</dbReference>
<reference evidence="5 6" key="1">
    <citation type="submission" date="2021-02" db="EMBL/GenBank/DDBJ databases">
        <title>Variation within the Batrachochytrium salamandrivorans European outbreak.</title>
        <authorList>
            <person name="Kelly M."/>
            <person name="Pasmans F."/>
            <person name="Shea T.P."/>
            <person name="Munoz J.F."/>
            <person name="Carranza S."/>
            <person name="Cuomo C.A."/>
            <person name="Martel A."/>
        </authorList>
    </citation>
    <scope>NUCLEOTIDE SEQUENCE [LARGE SCALE GENOMIC DNA]</scope>
    <source>
        <strain evidence="5 6">AMFP18/2</strain>
    </source>
</reference>
<dbReference type="Pfam" id="PF21143">
    <property type="entry name" value="Aquarius_N_2nd"/>
    <property type="match status" value="1"/>
</dbReference>
<feature type="compositionally biased region" description="Basic residues" evidence="1">
    <location>
        <begin position="1589"/>
        <end position="1601"/>
    </location>
</feature>
<feature type="domain" description="DNA2/NAM7 helicase-like C-terminal" evidence="2">
    <location>
        <begin position="1302"/>
        <end position="1493"/>
    </location>
</feature>
<name>A0ABQ8FGD8_9FUNG</name>
<dbReference type="PANTHER" id="PTHR10887:SF5">
    <property type="entry name" value="RNA HELICASE AQUARIUS"/>
    <property type="match status" value="1"/>
</dbReference>
<dbReference type="EMBL" id="JAFCIX010000127">
    <property type="protein sequence ID" value="KAH6597861.1"/>
    <property type="molecule type" value="Genomic_DNA"/>
</dbReference>
<dbReference type="Proteomes" id="UP001648503">
    <property type="component" value="Unassembled WGS sequence"/>
</dbReference>
<dbReference type="CDD" id="cd18808">
    <property type="entry name" value="SF1_C_Upf1"/>
    <property type="match status" value="1"/>
</dbReference>